<evidence type="ECO:0000313" key="3">
    <source>
        <dbReference type="EMBL" id="GGG10230.1"/>
    </source>
</evidence>
<sequence length="250" mass="27247">MTPELLLETLRREGNRLAQMPADALDAPVPAVPGWTLEHVVRHTGKVHRWVSAILDAGPSVDVPSVRVESLPRGADCLTEYRTELDALVERLGDADPSTPAMSFVGPATVGWWMRRQAHEATVHRFDAADAVHAAGGPEPEPTNAESAADGIDELTELQLVHRVKHEVMAPHVTGRTIHLHGTEVADAEWLLTIDNGRVTTERTHAKADVALRGSAQDLLLIMCRRRPTSVVETFGDVSIVEGLLDVARF</sequence>
<name>A0A917D449_9NOCA</name>
<protein>
    <recommendedName>
        <fullName evidence="5">Maleylpyruvate isomerase family mycothiol-dependent enzyme</fullName>
    </recommendedName>
</protein>
<accession>A0A917D449</accession>
<dbReference type="GO" id="GO:0046872">
    <property type="term" value="F:metal ion binding"/>
    <property type="evidence" value="ECO:0007669"/>
    <property type="project" value="InterPro"/>
</dbReference>
<dbReference type="InterPro" id="IPR024344">
    <property type="entry name" value="MDMPI_metal-binding"/>
</dbReference>
<dbReference type="Proteomes" id="UP000654257">
    <property type="component" value="Unassembled WGS sequence"/>
</dbReference>
<dbReference type="InterPro" id="IPR010872">
    <property type="entry name" value="MDMPI_C-term_domain"/>
</dbReference>
<dbReference type="NCBIfam" id="TIGR03083">
    <property type="entry name" value="maleylpyruvate isomerase family mycothiol-dependent enzyme"/>
    <property type="match status" value="1"/>
</dbReference>
<feature type="domain" description="Mycothiol-dependent maleylpyruvate isomerase metal-binding" evidence="2">
    <location>
        <begin position="15"/>
        <end position="129"/>
    </location>
</feature>
<evidence type="ECO:0008006" key="5">
    <source>
        <dbReference type="Google" id="ProtNLM"/>
    </source>
</evidence>
<reference evidence="3" key="1">
    <citation type="journal article" date="2014" name="Int. J. Syst. Evol. Microbiol.">
        <title>Complete genome sequence of Corynebacterium casei LMG S-19264T (=DSM 44701T), isolated from a smear-ripened cheese.</title>
        <authorList>
            <consortium name="US DOE Joint Genome Institute (JGI-PGF)"/>
            <person name="Walter F."/>
            <person name="Albersmeier A."/>
            <person name="Kalinowski J."/>
            <person name="Ruckert C."/>
        </authorList>
    </citation>
    <scope>NUCLEOTIDE SEQUENCE</scope>
    <source>
        <strain evidence="3">CCM 7905</strain>
    </source>
</reference>
<dbReference type="InterPro" id="IPR017517">
    <property type="entry name" value="Maleyloyr_isom"/>
</dbReference>
<organism evidence="3 4">
    <name type="scientific">Rhodococcoides trifolii</name>
    <dbReference type="NCBI Taxonomy" id="908250"/>
    <lineage>
        <taxon>Bacteria</taxon>
        <taxon>Bacillati</taxon>
        <taxon>Actinomycetota</taxon>
        <taxon>Actinomycetes</taxon>
        <taxon>Mycobacteriales</taxon>
        <taxon>Nocardiaceae</taxon>
        <taxon>Rhodococcoides</taxon>
    </lineage>
</organism>
<evidence type="ECO:0000259" key="1">
    <source>
        <dbReference type="Pfam" id="PF07398"/>
    </source>
</evidence>
<dbReference type="PANTHER" id="PTHR40758:SF1">
    <property type="entry name" value="CONSERVED PROTEIN"/>
    <property type="match status" value="1"/>
</dbReference>
<keyword evidence="4" id="KW-1185">Reference proteome</keyword>
<dbReference type="PANTHER" id="PTHR40758">
    <property type="entry name" value="CONSERVED PROTEIN"/>
    <property type="match status" value="1"/>
</dbReference>
<evidence type="ECO:0000313" key="4">
    <source>
        <dbReference type="Proteomes" id="UP000654257"/>
    </source>
</evidence>
<comment type="caution">
    <text evidence="3">The sequence shown here is derived from an EMBL/GenBank/DDBJ whole genome shotgun (WGS) entry which is preliminary data.</text>
</comment>
<dbReference type="SUPFAM" id="SSF109854">
    <property type="entry name" value="DinB/YfiT-like putative metalloenzymes"/>
    <property type="match status" value="1"/>
</dbReference>
<dbReference type="Pfam" id="PF11716">
    <property type="entry name" value="MDMPI_N"/>
    <property type="match status" value="1"/>
</dbReference>
<gene>
    <name evidence="3" type="ORF">GCM10007304_25460</name>
</gene>
<feature type="domain" description="MDMPI C-terminal" evidence="1">
    <location>
        <begin position="147"/>
        <end position="238"/>
    </location>
</feature>
<dbReference type="RefSeq" id="WP_188545111.1">
    <property type="nucleotide sequence ID" value="NZ_BMCU01000002.1"/>
</dbReference>
<dbReference type="GO" id="GO:0005886">
    <property type="term" value="C:plasma membrane"/>
    <property type="evidence" value="ECO:0007669"/>
    <property type="project" value="TreeGrafter"/>
</dbReference>
<evidence type="ECO:0000259" key="2">
    <source>
        <dbReference type="Pfam" id="PF11716"/>
    </source>
</evidence>
<dbReference type="Pfam" id="PF07398">
    <property type="entry name" value="MDMPI_C"/>
    <property type="match status" value="1"/>
</dbReference>
<dbReference type="EMBL" id="BMCU01000002">
    <property type="protein sequence ID" value="GGG10230.1"/>
    <property type="molecule type" value="Genomic_DNA"/>
</dbReference>
<reference evidence="3" key="2">
    <citation type="submission" date="2020-09" db="EMBL/GenBank/DDBJ databases">
        <authorList>
            <person name="Sun Q."/>
            <person name="Sedlacek I."/>
        </authorList>
    </citation>
    <scope>NUCLEOTIDE SEQUENCE</scope>
    <source>
        <strain evidence="3">CCM 7905</strain>
    </source>
</reference>
<proteinExistence type="predicted"/>
<dbReference type="AlphaFoldDB" id="A0A917D449"/>
<dbReference type="InterPro" id="IPR034660">
    <property type="entry name" value="DinB/YfiT-like"/>
</dbReference>